<dbReference type="RefSeq" id="XP_005651543.1">
    <property type="nucleotide sequence ID" value="XM_005651486.1"/>
</dbReference>
<evidence type="ECO:0000256" key="4">
    <source>
        <dbReference type="ARBA" id="ARBA00061344"/>
    </source>
</evidence>
<dbReference type="InterPro" id="IPR051309">
    <property type="entry name" value="ABCF_ATPase"/>
</dbReference>
<feature type="coiled-coil region" evidence="5">
    <location>
        <begin position="233"/>
        <end position="263"/>
    </location>
</feature>
<dbReference type="KEGG" id="csl:COCSUDRAFT_22006"/>
<dbReference type="GO" id="GO:0016887">
    <property type="term" value="F:ATP hydrolysis activity"/>
    <property type="evidence" value="ECO:0007669"/>
    <property type="project" value="InterPro"/>
</dbReference>
<name>I0Z8N0_COCSC</name>
<dbReference type="PANTHER" id="PTHR42855">
    <property type="entry name" value="ABC TRANSPORTER ATP-BINDING SUBUNIT"/>
    <property type="match status" value="1"/>
</dbReference>
<dbReference type="PROSITE" id="PS50893">
    <property type="entry name" value="ABC_TRANSPORTER_2"/>
    <property type="match status" value="2"/>
</dbReference>
<dbReference type="eggNOG" id="KOG0927">
    <property type="taxonomic scope" value="Eukaryota"/>
</dbReference>
<evidence type="ECO:0000256" key="5">
    <source>
        <dbReference type="SAM" id="Coils"/>
    </source>
</evidence>
<feature type="compositionally biased region" description="Basic residues" evidence="6">
    <location>
        <begin position="95"/>
        <end position="106"/>
    </location>
</feature>
<feature type="compositionally biased region" description="Basic and acidic residues" evidence="6">
    <location>
        <begin position="689"/>
        <end position="702"/>
    </location>
</feature>
<comment type="caution">
    <text evidence="8">The sequence shown here is derived from an EMBL/GenBank/DDBJ whole genome shotgun (WGS) entry which is preliminary data.</text>
</comment>
<gene>
    <name evidence="8" type="ORF">COCSUDRAFT_22006</name>
</gene>
<dbReference type="SUPFAM" id="SSF52540">
    <property type="entry name" value="P-loop containing nucleoside triphosphate hydrolases"/>
    <property type="match status" value="2"/>
</dbReference>
<evidence type="ECO:0000313" key="9">
    <source>
        <dbReference type="Proteomes" id="UP000007264"/>
    </source>
</evidence>
<feature type="region of interest" description="Disordered" evidence="6">
    <location>
        <begin position="689"/>
        <end position="742"/>
    </location>
</feature>
<feature type="region of interest" description="Disordered" evidence="6">
    <location>
        <begin position="54"/>
        <end position="119"/>
    </location>
</feature>
<evidence type="ECO:0000256" key="1">
    <source>
        <dbReference type="ARBA" id="ARBA00022737"/>
    </source>
</evidence>
<dbReference type="EMBL" id="AGSI01000002">
    <property type="protein sequence ID" value="EIE26999.1"/>
    <property type="molecule type" value="Genomic_DNA"/>
</dbReference>
<dbReference type="Pfam" id="PF12848">
    <property type="entry name" value="ABC_tran_Xtn"/>
    <property type="match status" value="1"/>
</dbReference>
<feature type="compositionally biased region" description="Basic and acidic residues" evidence="6">
    <location>
        <begin position="710"/>
        <end position="742"/>
    </location>
</feature>
<evidence type="ECO:0000259" key="7">
    <source>
        <dbReference type="PROSITE" id="PS50893"/>
    </source>
</evidence>
<dbReference type="FunFam" id="3.40.50.300:FF:000011">
    <property type="entry name" value="Putative ABC transporter ATP-binding component"/>
    <property type="match status" value="1"/>
</dbReference>
<dbReference type="InterPro" id="IPR027417">
    <property type="entry name" value="P-loop_NTPase"/>
</dbReference>
<dbReference type="InterPro" id="IPR003439">
    <property type="entry name" value="ABC_transporter-like_ATP-bd"/>
</dbReference>
<dbReference type="InterPro" id="IPR017871">
    <property type="entry name" value="ABC_transporter-like_CS"/>
</dbReference>
<dbReference type="Proteomes" id="UP000007264">
    <property type="component" value="Unassembled WGS sequence"/>
</dbReference>
<dbReference type="OrthoDB" id="2110130at2759"/>
<dbReference type="InterPro" id="IPR032781">
    <property type="entry name" value="ABC_tran_Xtn"/>
</dbReference>
<dbReference type="Pfam" id="PF00005">
    <property type="entry name" value="ABC_tran"/>
    <property type="match status" value="2"/>
</dbReference>
<feature type="compositionally biased region" description="Gly residues" evidence="6">
    <location>
        <begin position="107"/>
        <end position="116"/>
    </location>
</feature>
<feature type="domain" description="ABC transporter" evidence="7">
    <location>
        <begin position="128"/>
        <end position="386"/>
    </location>
</feature>
<feature type="domain" description="ABC transporter" evidence="7">
    <location>
        <begin position="456"/>
        <end position="689"/>
    </location>
</feature>
<organism evidence="8 9">
    <name type="scientific">Coccomyxa subellipsoidea (strain C-169)</name>
    <name type="common">Green microalga</name>
    <dbReference type="NCBI Taxonomy" id="574566"/>
    <lineage>
        <taxon>Eukaryota</taxon>
        <taxon>Viridiplantae</taxon>
        <taxon>Chlorophyta</taxon>
        <taxon>core chlorophytes</taxon>
        <taxon>Trebouxiophyceae</taxon>
        <taxon>Trebouxiophyceae incertae sedis</taxon>
        <taxon>Coccomyxaceae</taxon>
        <taxon>Coccomyxa</taxon>
        <taxon>Coccomyxa subellipsoidea</taxon>
    </lineage>
</organism>
<dbReference type="InterPro" id="IPR003593">
    <property type="entry name" value="AAA+_ATPase"/>
</dbReference>
<evidence type="ECO:0000313" key="8">
    <source>
        <dbReference type="EMBL" id="EIE26999.1"/>
    </source>
</evidence>
<keyword evidence="9" id="KW-1185">Reference proteome</keyword>
<sequence length="742" mass="81751">MFAPSTSYVCAMLPPCPTHLQSRGLQAKQHIPLCSRPVVPLSSSETFSSKLASHSLASTRSRQPVQARAAVAVKEEQQSAQPATAEQSGAQAKGGKGKGKGGKGGKGKSGGGGGEGARAAASTVSSGVKLEDIRITFKNQELLKGVSWEVKKGERVGLVGINGAGKTTQLQIITGALQPDSGAVVKEKPNMRISYLTQEFDVEPTRTVREEFMSAYAEQMAVVNRQEEIQKGLESCGEDMDRMAELLDELQELSGQAMELDIRLLDKKVDQMMPELGFTAEDNDRLVASYSGGWQMRMCLGKILLQEPDLLLLDEPTNHLDLDALEWLEGYLRKQDIPLVIVSHDREFLDQLCTKIVETEHGKATTYKGNYTQYVAAKAEKVALQWAAYEKQQKEIARQTDIIARLTGGDQAGRAAAAKKALEKIKSEEGIVTKPFVPKKRSFAFPTPERMGQRVLEINGLTHGYGDRLLFDRVDLEIEKGERVAIIGPNGCGKSTLLRLIMDIEKPIAGSLGLGQHHILPNYFEQNQAIPYPTLPRGCPYIMMSFAEALDLDLSVQETLERSATDAQLNDIKALLGRMMFTGKAVHKKVRVLSGGEKARLALAKFMLTPGTLLVLDEPTNHLDIPSKEMLEEALVAFPGAVISVSHDRYFLRKIATRIVAVRGCTLRDYEGNYDRFLEKNEGEAEVMAEKQAKKRELEKSQIKAKSKLSKAEKMMQKKAKAKDFNTKNPVGKEAKNAKRWN</sequence>
<dbReference type="GeneID" id="17045008"/>
<dbReference type="SMART" id="SM00382">
    <property type="entry name" value="AAA"/>
    <property type="match status" value="2"/>
</dbReference>
<reference evidence="8 9" key="1">
    <citation type="journal article" date="2012" name="Genome Biol.">
        <title>The genome of the polar eukaryotic microalga coccomyxa subellipsoidea reveals traits of cold adaptation.</title>
        <authorList>
            <person name="Blanc G."/>
            <person name="Agarkova I."/>
            <person name="Grimwood J."/>
            <person name="Kuo A."/>
            <person name="Brueggeman A."/>
            <person name="Dunigan D."/>
            <person name="Gurnon J."/>
            <person name="Ladunga I."/>
            <person name="Lindquist E."/>
            <person name="Lucas S."/>
            <person name="Pangilinan J."/>
            <person name="Proschold T."/>
            <person name="Salamov A."/>
            <person name="Schmutz J."/>
            <person name="Weeks D."/>
            <person name="Yamada T."/>
            <person name="Claverie J.M."/>
            <person name="Grigoriev I."/>
            <person name="Van Etten J."/>
            <person name="Lomsadze A."/>
            <person name="Borodovsky M."/>
        </authorList>
    </citation>
    <scope>NUCLEOTIDE SEQUENCE [LARGE SCALE GENOMIC DNA]</scope>
    <source>
        <strain evidence="8 9">C-169</strain>
    </source>
</reference>
<dbReference type="AlphaFoldDB" id="I0Z8N0"/>
<dbReference type="FunFam" id="3.40.50.300:FF:000309">
    <property type="entry name" value="ABC transporter ATP-binding protein"/>
    <property type="match status" value="1"/>
</dbReference>
<dbReference type="PANTHER" id="PTHR42855:SF1">
    <property type="entry name" value="ABC TRANSPORTER DOMAIN-CONTAINING PROTEIN"/>
    <property type="match status" value="1"/>
</dbReference>
<evidence type="ECO:0000256" key="3">
    <source>
        <dbReference type="ARBA" id="ARBA00022840"/>
    </source>
</evidence>
<keyword evidence="1" id="KW-0677">Repeat</keyword>
<evidence type="ECO:0000256" key="2">
    <source>
        <dbReference type="ARBA" id="ARBA00022741"/>
    </source>
</evidence>
<dbReference type="STRING" id="574566.I0Z8N0"/>
<dbReference type="GO" id="GO:0005524">
    <property type="term" value="F:ATP binding"/>
    <property type="evidence" value="ECO:0007669"/>
    <property type="project" value="UniProtKB-KW"/>
</dbReference>
<proteinExistence type="inferred from homology"/>
<dbReference type="CDD" id="cd03221">
    <property type="entry name" value="ABCF_EF-3"/>
    <property type="match status" value="2"/>
</dbReference>
<dbReference type="PROSITE" id="PS00211">
    <property type="entry name" value="ABC_TRANSPORTER_1"/>
    <property type="match status" value="2"/>
</dbReference>
<protein>
    <submittedName>
        <fullName evidence="8">ABC transporter family protein</fullName>
    </submittedName>
</protein>
<dbReference type="GO" id="GO:0003676">
    <property type="term" value="F:nucleic acid binding"/>
    <property type="evidence" value="ECO:0007669"/>
    <property type="project" value="UniProtKB-ARBA"/>
</dbReference>
<accession>I0Z8N0</accession>
<evidence type="ECO:0000256" key="6">
    <source>
        <dbReference type="SAM" id="MobiDB-lite"/>
    </source>
</evidence>
<keyword evidence="3" id="KW-0067">ATP-binding</keyword>
<feature type="compositionally biased region" description="Low complexity" evidence="6">
    <location>
        <begin position="62"/>
        <end position="72"/>
    </location>
</feature>
<keyword evidence="5" id="KW-0175">Coiled coil</keyword>
<dbReference type="Gene3D" id="3.40.50.300">
    <property type="entry name" value="P-loop containing nucleotide triphosphate hydrolases"/>
    <property type="match status" value="2"/>
</dbReference>
<comment type="similarity">
    <text evidence="4">Belongs to the ABC transporter superfamily. ABCF family. EF3 (TC 3.A.1.121) subfamily.</text>
</comment>
<keyword evidence="2" id="KW-0547">Nucleotide-binding</keyword>